<dbReference type="Gene3D" id="3.40.630.30">
    <property type="match status" value="1"/>
</dbReference>
<protein>
    <submittedName>
        <fullName evidence="4">GNAT family N-acetyltransferase</fullName>
    </submittedName>
</protein>
<comment type="caution">
    <text evidence="4">The sequence shown here is derived from an EMBL/GenBank/DDBJ whole genome shotgun (WGS) entry which is preliminary data.</text>
</comment>
<organism evidence="4 5">
    <name type="scientific">Mucilaginibacter corticis</name>
    <dbReference type="NCBI Taxonomy" id="2597670"/>
    <lineage>
        <taxon>Bacteria</taxon>
        <taxon>Pseudomonadati</taxon>
        <taxon>Bacteroidota</taxon>
        <taxon>Sphingobacteriia</taxon>
        <taxon>Sphingobacteriales</taxon>
        <taxon>Sphingobacteriaceae</taxon>
        <taxon>Mucilaginibacter</taxon>
    </lineage>
</organism>
<proteinExistence type="predicted"/>
<dbReference type="CDD" id="cd04301">
    <property type="entry name" value="NAT_SF"/>
    <property type="match status" value="1"/>
</dbReference>
<feature type="domain" description="N-acetyltransferase" evidence="3">
    <location>
        <begin position="4"/>
        <end position="172"/>
    </location>
</feature>
<evidence type="ECO:0000313" key="4">
    <source>
        <dbReference type="EMBL" id="TSJ44371.1"/>
    </source>
</evidence>
<dbReference type="RefSeq" id="WP_144247932.1">
    <property type="nucleotide sequence ID" value="NZ_VLPK01000001.1"/>
</dbReference>
<dbReference type="GO" id="GO:0016747">
    <property type="term" value="F:acyltransferase activity, transferring groups other than amino-acyl groups"/>
    <property type="evidence" value="ECO:0007669"/>
    <property type="project" value="InterPro"/>
</dbReference>
<dbReference type="EMBL" id="VLPK01000001">
    <property type="protein sequence ID" value="TSJ44371.1"/>
    <property type="molecule type" value="Genomic_DNA"/>
</dbReference>
<evidence type="ECO:0000256" key="1">
    <source>
        <dbReference type="ARBA" id="ARBA00022679"/>
    </source>
</evidence>
<evidence type="ECO:0000259" key="3">
    <source>
        <dbReference type="PROSITE" id="PS51186"/>
    </source>
</evidence>
<keyword evidence="2" id="KW-0012">Acyltransferase</keyword>
<gene>
    <name evidence="4" type="ORF">FO440_09385</name>
</gene>
<dbReference type="PROSITE" id="PS51186">
    <property type="entry name" value="GNAT"/>
    <property type="match status" value="1"/>
</dbReference>
<evidence type="ECO:0000256" key="2">
    <source>
        <dbReference type="ARBA" id="ARBA00023315"/>
    </source>
</evidence>
<dbReference type="InterPro" id="IPR000182">
    <property type="entry name" value="GNAT_dom"/>
</dbReference>
<dbReference type="SUPFAM" id="SSF55729">
    <property type="entry name" value="Acyl-CoA N-acyltransferases (Nat)"/>
    <property type="match status" value="1"/>
</dbReference>
<dbReference type="Pfam" id="PF00583">
    <property type="entry name" value="Acetyltransf_1"/>
    <property type="match status" value="1"/>
</dbReference>
<dbReference type="OrthoDB" id="7205533at2"/>
<dbReference type="InterPro" id="IPR051556">
    <property type="entry name" value="N-term/lysine_N-AcTrnsfr"/>
</dbReference>
<dbReference type="InterPro" id="IPR016181">
    <property type="entry name" value="Acyl_CoA_acyltransferase"/>
</dbReference>
<reference evidence="4 5" key="1">
    <citation type="submission" date="2019-07" db="EMBL/GenBank/DDBJ databases">
        <authorList>
            <person name="Huq M.A."/>
        </authorList>
    </citation>
    <scope>NUCLEOTIDE SEQUENCE [LARGE SCALE GENOMIC DNA]</scope>
    <source>
        <strain evidence="4 5">MAH-19</strain>
    </source>
</reference>
<keyword evidence="1 4" id="KW-0808">Transferase</keyword>
<dbReference type="Proteomes" id="UP000318733">
    <property type="component" value="Unassembled WGS sequence"/>
</dbReference>
<evidence type="ECO:0000313" key="5">
    <source>
        <dbReference type="Proteomes" id="UP000318733"/>
    </source>
</evidence>
<sequence length="172" mass="19683">MENVKIVKATSADADQLQKIASETFIEAFSAVNTEENMKHYLEQNLSLTKLTEEINNQGSTFYFAVFEDTTIGYLKINTGKAQTELKDDLALEIERIYVMKAYYGKGVANMLYDQAIETAFEINANYVWLGVWEENPRAISFYTKNGFVPFDKHIFKLGSDVQTDIMMKKNL</sequence>
<dbReference type="PANTHER" id="PTHR42919">
    <property type="entry name" value="N-ALPHA-ACETYLTRANSFERASE"/>
    <property type="match status" value="1"/>
</dbReference>
<accession>A0A556MWS4</accession>
<dbReference type="AlphaFoldDB" id="A0A556MWS4"/>
<name>A0A556MWS4_9SPHI</name>
<keyword evidence="5" id="KW-1185">Reference proteome</keyword>
<dbReference type="PANTHER" id="PTHR42919:SF8">
    <property type="entry name" value="N-ALPHA-ACETYLTRANSFERASE 50"/>
    <property type="match status" value="1"/>
</dbReference>